<dbReference type="PANTHER" id="PTHR46558:SF4">
    <property type="entry name" value="DNA-BIDING PHAGE PROTEIN"/>
    <property type="match status" value="1"/>
</dbReference>
<evidence type="ECO:0000313" key="4">
    <source>
        <dbReference type="Proteomes" id="UP000509568"/>
    </source>
</evidence>
<proteinExistence type="predicted"/>
<keyword evidence="1" id="KW-0238">DNA-binding</keyword>
<evidence type="ECO:0000256" key="1">
    <source>
        <dbReference type="ARBA" id="ARBA00023125"/>
    </source>
</evidence>
<reference evidence="3 4" key="1">
    <citation type="submission" date="2020-06" db="EMBL/GenBank/DDBJ databases">
        <title>Pseudomonas eucalypticola sp. nov., an endophyte of Eucalyptus dunnii leaves with biocontrol ability of eucalyptus leaf blight.</title>
        <authorList>
            <person name="Liu Y."/>
            <person name="Song Z."/>
            <person name="Zeng H."/>
            <person name="Lu M."/>
            <person name="Wang X."/>
            <person name="Lian X."/>
            <person name="Zhang Q."/>
        </authorList>
    </citation>
    <scope>NUCLEOTIDE SEQUENCE [LARGE SCALE GENOMIC DNA]</scope>
    <source>
        <strain evidence="3 4">NP-1</strain>
    </source>
</reference>
<dbReference type="Gene3D" id="1.10.260.40">
    <property type="entry name" value="lambda repressor-like DNA-binding domains"/>
    <property type="match status" value="1"/>
</dbReference>
<sequence>MLNQALRLIRTYHDLSQTELCKELGISNSYLSEIESGKKQPTIELLTKYSDHFEIPLSSILFFSENMDTPKPTSKLRTSIAKKVIHILEWVENKNEAKARKGS</sequence>
<accession>A0A7D5HH67</accession>
<dbReference type="GO" id="GO:0003677">
    <property type="term" value="F:DNA binding"/>
    <property type="evidence" value="ECO:0007669"/>
    <property type="project" value="UniProtKB-KW"/>
</dbReference>
<dbReference type="CDD" id="cd00093">
    <property type="entry name" value="HTH_XRE"/>
    <property type="match status" value="1"/>
</dbReference>
<dbReference type="SMART" id="SM00530">
    <property type="entry name" value="HTH_XRE"/>
    <property type="match status" value="1"/>
</dbReference>
<gene>
    <name evidence="3" type="ORF">HWQ56_20570</name>
</gene>
<dbReference type="Pfam" id="PF01381">
    <property type="entry name" value="HTH_3"/>
    <property type="match status" value="1"/>
</dbReference>
<dbReference type="InterPro" id="IPR010982">
    <property type="entry name" value="Lambda_DNA-bd_dom_sf"/>
</dbReference>
<dbReference type="AlphaFoldDB" id="A0A7D5HH67"/>
<evidence type="ECO:0000313" key="3">
    <source>
        <dbReference type="EMBL" id="QKZ07750.1"/>
    </source>
</evidence>
<dbReference type="PROSITE" id="PS50943">
    <property type="entry name" value="HTH_CROC1"/>
    <property type="match status" value="1"/>
</dbReference>
<keyword evidence="4" id="KW-1185">Reference proteome</keyword>
<protein>
    <submittedName>
        <fullName evidence="3">Helix-turn-helix transcriptional regulator</fullName>
    </submittedName>
</protein>
<dbReference type="Proteomes" id="UP000509568">
    <property type="component" value="Chromosome"/>
</dbReference>
<dbReference type="InterPro" id="IPR001387">
    <property type="entry name" value="Cro/C1-type_HTH"/>
</dbReference>
<evidence type="ECO:0000259" key="2">
    <source>
        <dbReference type="PROSITE" id="PS50943"/>
    </source>
</evidence>
<dbReference type="SUPFAM" id="SSF47413">
    <property type="entry name" value="lambda repressor-like DNA-binding domains"/>
    <property type="match status" value="1"/>
</dbReference>
<organism evidence="3 4">
    <name type="scientific">Pseudomonas eucalypticola</name>
    <dbReference type="NCBI Taxonomy" id="2599595"/>
    <lineage>
        <taxon>Bacteria</taxon>
        <taxon>Pseudomonadati</taxon>
        <taxon>Pseudomonadota</taxon>
        <taxon>Gammaproteobacteria</taxon>
        <taxon>Pseudomonadales</taxon>
        <taxon>Pseudomonadaceae</taxon>
        <taxon>Pseudomonas</taxon>
    </lineage>
</organism>
<dbReference type="KEGG" id="pez:HWQ56_20570"/>
<name>A0A7D5HH67_9PSED</name>
<feature type="domain" description="HTH cro/C1-type" evidence="2">
    <location>
        <begin position="6"/>
        <end position="60"/>
    </location>
</feature>
<dbReference type="PANTHER" id="PTHR46558">
    <property type="entry name" value="TRACRIPTIONAL REGULATORY PROTEIN-RELATED-RELATED"/>
    <property type="match status" value="1"/>
</dbReference>
<dbReference type="EMBL" id="CP056030">
    <property type="protein sequence ID" value="QKZ07750.1"/>
    <property type="molecule type" value="Genomic_DNA"/>
</dbReference>